<reference evidence="5" key="1">
    <citation type="submission" date="2009-10" db="EMBL/GenBank/DDBJ databases">
        <title>The genome sequence of Streptomyces sviceus strain ATCC 29083.</title>
        <authorList>
            <consortium name="The Broad Institute Genome Sequencing Platform"/>
            <consortium name="Broad Institute Microbial Sequencing Center"/>
            <person name="Fischbach M."/>
            <person name="Godfrey P."/>
            <person name="Ward D."/>
            <person name="Young S."/>
            <person name="Zeng Q."/>
            <person name="Koehrsen M."/>
            <person name="Alvarado L."/>
            <person name="Berlin A.M."/>
            <person name="Bochicchio J."/>
            <person name="Borenstein D."/>
            <person name="Chapman S.B."/>
            <person name="Chen Z."/>
            <person name="Engels R."/>
            <person name="Freedman E."/>
            <person name="Gellesch M."/>
            <person name="Goldberg J."/>
            <person name="Griggs A."/>
            <person name="Gujja S."/>
            <person name="Heilman E.R."/>
            <person name="Heiman D.I."/>
            <person name="Hepburn T.A."/>
            <person name="Howarth C."/>
            <person name="Jen D."/>
            <person name="Larson L."/>
            <person name="Lewis B."/>
            <person name="Mehta T."/>
            <person name="Park D."/>
            <person name="Pearson M."/>
            <person name="Richards J."/>
            <person name="Roberts A."/>
            <person name="Saif S."/>
            <person name="Shea T.D."/>
            <person name="Shenoy N."/>
            <person name="Sisk P."/>
            <person name="Stolte C."/>
            <person name="Sykes S.N."/>
            <person name="Thomson T."/>
            <person name="Walk T."/>
            <person name="White J."/>
            <person name="Yandava C."/>
            <person name="Straight P."/>
            <person name="Clardy J."/>
            <person name="Hung D."/>
            <person name="Kolter R."/>
            <person name="Mekalanos J."/>
            <person name="Walker S."/>
            <person name="Walsh C.T."/>
            <person name="Wieland-Brown L.C."/>
            <person name="Haas B."/>
            <person name="Nusbaum C."/>
            <person name="Birren B."/>
        </authorList>
    </citation>
    <scope>NUCLEOTIDE SEQUENCE [LARGE SCALE GENOMIC DNA]</scope>
    <source>
        <strain evidence="5">ATCC 29083</strain>
    </source>
</reference>
<feature type="transmembrane region" description="Helical" evidence="3">
    <location>
        <begin position="71"/>
        <end position="92"/>
    </location>
</feature>
<protein>
    <submittedName>
        <fullName evidence="5">Magnesium or manganese-dependent protein phosphatase</fullName>
    </submittedName>
</protein>
<dbReference type="PANTHER" id="PTHR43156">
    <property type="entry name" value="STAGE II SPORULATION PROTEIN E-RELATED"/>
    <property type="match status" value="1"/>
</dbReference>
<dbReference type="InterPro" id="IPR001932">
    <property type="entry name" value="PPM-type_phosphatase-like_dom"/>
</dbReference>
<dbReference type="Proteomes" id="UP000002785">
    <property type="component" value="Chromosome"/>
</dbReference>
<evidence type="ECO:0000256" key="1">
    <source>
        <dbReference type="ARBA" id="ARBA00022801"/>
    </source>
</evidence>
<dbReference type="InterPro" id="IPR052016">
    <property type="entry name" value="Bact_Sigma-Reg"/>
</dbReference>
<dbReference type="AlphaFoldDB" id="B5I516"/>
<dbReference type="eggNOG" id="COG2208">
    <property type="taxonomic scope" value="Bacteria"/>
</dbReference>
<dbReference type="Pfam" id="PF07228">
    <property type="entry name" value="SpoIIE"/>
    <property type="match status" value="1"/>
</dbReference>
<evidence type="ECO:0000313" key="5">
    <source>
        <dbReference type="EMBL" id="EDY60171.1"/>
    </source>
</evidence>
<feature type="domain" description="PPM-type phosphatase" evidence="4">
    <location>
        <begin position="122"/>
        <end position="347"/>
    </location>
</feature>
<keyword evidence="3" id="KW-0472">Membrane</keyword>
<gene>
    <name evidence="5" type="ORF">SSEG_06751</name>
</gene>
<dbReference type="Gene3D" id="3.60.40.10">
    <property type="entry name" value="PPM-type phosphatase domain"/>
    <property type="match status" value="1"/>
</dbReference>
<feature type="compositionally biased region" description="Polar residues" evidence="2">
    <location>
        <begin position="362"/>
        <end position="374"/>
    </location>
</feature>
<keyword evidence="6" id="KW-1185">Reference proteome</keyword>
<accession>B5I516</accession>
<sequence>MRSTESDRPFEAGPIACAGPSWGAIGMMSIKAAVPRAGSLRRVLSMGLPTMWGAVAVTYKLTCPLAQQNGLGARVATSAVFFAVGTGLIVHVRRALLRELRQARHVAGAAQGVLLRPLPPRIDGLSVAAAQMSADRGATIGGDLYEAVATEHGVRVVMGDVRGHGLAAIGTAAAVLGSFREAVHDEPELGGVLRRLDRALARHLRERAERDGTAAEEFVTVLLLEIGEDGELRALNCGHPWPYLLSGSAVEPLSCEEPLPPLGPFPLPGDLTGSQCGHLLPSDTLVLHTDGAEDARDAHGRFFSLAESLQGAAEAPPQAVLGRVFTALLDHTGGTPKDDVALLVLRNDRQHKRPSGARGTARPTTTNPQPTTHL</sequence>
<proteinExistence type="predicted"/>
<keyword evidence="3" id="KW-1133">Transmembrane helix</keyword>
<keyword evidence="3" id="KW-0812">Transmembrane</keyword>
<dbReference type="EMBL" id="CM000951">
    <property type="protein sequence ID" value="EDY60171.1"/>
    <property type="molecule type" value="Genomic_DNA"/>
</dbReference>
<feature type="region of interest" description="Disordered" evidence="2">
    <location>
        <begin position="346"/>
        <end position="374"/>
    </location>
</feature>
<dbReference type="PANTHER" id="PTHR43156:SF2">
    <property type="entry name" value="STAGE II SPORULATION PROTEIN E"/>
    <property type="match status" value="1"/>
</dbReference>
<dbReference type="InterPro" id="IPR036457">
    <property type="entry name" value="PPM-type-like_dom_sf"/>
</dbReference>
<dbReference type="GO" id="GO:0016791">
    <property type="term" value="F:phosphatase activity"/>
    <property type="evidence" value="ECO:0007669"/>
    <property type="project" value="TreeGrafter"/>
</dbReference>
<evidence type="ECO:0000259" key="4">
    <source>
        <dbReference type="SMART" id="SM00331"/>
    </source>
</evidence>
<keyword evidence="1" id="KW-0378">Hydrolase</keyword>
<evidence type="ECO:0000256" key="3">
    <source>
        <dbReference type="SAM" id="Phobius"/>
    </source>
</evidence>
<organism evidence="5 6">
    <name type="scientific">Streptomyces sviceus (strain ATCC 29083 / DSM 924 / JCM 4929 / NBRC 13980 / NCIMB 11184 / NRRL 5439 / UC 5370)</name>
    <dbReference type="NCBI Taxonomy" id="463191"/>
    <lineage>
        <taxon>Bacteria</taxon>
        <taxon>Bacillati</taxon>
        <taxon>Actinomycetota</taxon>
        <taxon>Actinomycetes</taxon>
        <taxon>Kitasatosporales</taxon>
        <taxon>Streptomycetaceae</taxon>
        <taxon>Streptomyces</taxon>
    </lineage>
</organism>
<evidence type="ECO:0000313" key="6">
    <source>
        <dbReference type="Proteomes" id="UP000002785"/>
    </source>
</evidence>
<dbReference type="SUPFAM" id="SSF81606">
    <property type="entry name" value="PP2C-like"/>
    <property type="match status" value="1"/>
</dbReference>
<dbReference type="HOGENOM" id="CLU_045535_0_0_11"/>
<name>B5I516_STRX2</name>
<dbReference type="SMART" id="SM00331">
    <property type="entry name" value="PP2C_SIG"/>
    <property type="match status" value="1"/>
</dbReference>
<evidence type="ECO:0000256" key="2">
    <source>
        <dbReference type="SAM" id="MobiDB-lite"/>
    </source>
</evidence>